<dbReference type="SUPFAM" id="SSF81383">
    <property type="entry name" value="F-box domain"/>
    <property type="match status" value="1"/>
</dbReference>
<dbReference type="EMBL" id="BAABME010002893">
    <property type="protein sequence ID" value="GAA0156552.1"/>
    <property type="molecule type" value="Genomic_DNA"/>
</dbReference>
<feature type="domain" description="F-box" evidence="1">
    <location>
        <begin position="7"/>
        <end position="46"/>
    </location>
</feature>
<dbReference type="SMART" id="SM00256">
    <property type="entry name" value="FBOX"/>
    <property type="match status" value="1"/>
</dbReference>
<dbReference type="InterPro" id="IPR036047">
    <property type="entry name" value="F-box-like_dom_sf"/>
</dbReference>
<dbReference type="InterPro" id="IPR050796">
    <property type="entry name" value="SCF_F-box_component"/>
</dbReference>
<comment type="caution">
    <text evidence="2">The sequence shown here is derived from an EMBL/GenBank/DDBJ whole genome shotgun (WGS) entry which is preliminary data.</text>
</comment>
<sequence length="378" mass="43663">MSLNWYFPEEILIEILSRVPVKSLCRFTLVSKTWYEFITNPTFISVHLNHTLNTLDHQEHRSILLRRFFRHSNDHYTLIRPDSFHPSTSDIVFSHASDEPSFRIVGSSNGLLCFVPDLFDGVDQAVLWNPSISRSIHLPRATVRPSWPHLAVFGMGVDSATSDCKLVRIVLARINQYFGFARLQSPEAELYSLKTNTWKRLVEPDIRCRIMQFSWTPVMFKGCPHWLAYRRRENGLKNLVLTFDMNGEVFKEIMVPDDLGRGNRVKLCPNLFSDTLTLVKYNVAPNVWTCNIWVMKEYGVFGTWTTIYTFDLIGGMERIIGFQEDEGVLLATRVGNELVLYDIKTTTIKNIGMVGFASSFHVNRYVESLILLKNRLLE</sequence>
<evidence type="ECO:0000259" key="1">
    <source>
        <dbReference type="PROSITE" id="PS50181"/>
    </source>
</evidence>
<dbReference type="Pfam" id="PF07734">
    <property type="entry name" value="FBA_1"/>
    <property type="match status" value="1"/>
</dbReference>
<reference evidence="2 3" key="1">
    <citation type="submission" date="2024-01" db="EMBL/GenBank/DDBJ databases">
        <title>The complete chloroplast genome sequence of Lithospermum erythrorhizon: insights into the phylogenetic relationship among Boraginaceae species and the maternal lineages of purple gromwells.</title>
        <authorList>
            <person name="Okada T."/>
            <person name="Watanabe K."/>
        </authorList>
    </citation>
    <scope>NUCLEOTIDE SEQUENCE [LARGE SCALE GENOMIC DNA]</scope>
</reference>
<dbReference type="Gene3D" id="1.20.1280.50">
    <property type="match status" value="1"/>
</dbReference>
<dbReference type="NCBIfam" id="TIGR01640">
    <property type="entry name" value="F_box_assoc_1"/>
    <property type="match status" value="1"/>
</dbReference>
<dbReference type="PANTHER" id="PTHR31672">
    <property type="entry name" value="BNACNNG10540D PROTEIN"/>
    <property type="match status" value="1"/>
</dbReference>
<protein>
    <recommendedName>
        <fullName evidence="1">F-box domain-containing protein</fullName>
    </recommendedName>
</protein>
<gene>
    <name evidence="2" type="ORF">LIER_14027</name>
</gene>
<dbReference type="CDD" id="cd22157">
    <property type="entry name" value="F-box_AtFBW1-like"/>
    <property type="match status" value="1"/>
</dbReference>
<keyword evidence="3" id="KW-1185">Reference proteome</keyword>
<dbReference type="AlphaFoldDB" id="A0AAV3Q2U0"/>
<dbReference type="PROSITE" id="PS50181">
    <property type="entry name" value="FBOX"/>
    <property type="match status" value="1"/>
</dbReference>
<dbReference type="Pfam" id="PF00646">
    <property type="entry name" value="F-box"/>
    <property type="match status" value="1"/>
</dbReference>
<name>A0AAV3Q2U0_LITER</name>
<proteinExistence type="predicted"/>
<dbReference type="InterPro" id="IPR017451">
    <property type="entry name" value="F-box-assoc_interact_dom"/>
</dbReference>
<dbReference type="InterPro" id="IPR001810">
    <property type="entry name" value="F-box_dom"/>
</dbReference>
<evidence type="ECO:0000313" key="3">
    <source>
        <dbReference type="Proteomes" id="UP001454036"/>
    </source>
</evidence>
<dbReference type="PANTHER" id="PTHR31672:SF13">
    <property type="entry name" value="F-BOX PROTEIN CPR30-LIKE"/>
    <property type="match status" value="1"/>
</dbReference>
<accession>A0AAV3Q2U0</accession>
<dbReference type="InterPro" id="IPR006527">
    <property type="entry name" value="F-box-assoc_dom_typ1"/>
</dbReference>
<dbReference type="Proteomes" id="UP001454036">
    <property type="component" value="Unassembled WGS sequence"/>
</dbReference>
<organism evidence="2 3">
    <name type="scientific">Lithospermum erythrorhizon</name>
    <name type="common">Purple gromwell</name>
    <name type="synonym">Lithospermum officinale var. erythrorhizon</name>
    <dbReference type="NCBI Taxonomy" id="34254"/>
    <lineage>
        <taxon>Eukaryota</taxon>
        <taxon>Viridiplantae</taxon>
        <taxon>Streptophyta</taxon>
        <taxon>Embryophyta</taxon>
        <taxon>Tracheophyta</taxon>
        <taxon>Spermatophyta</taxon>
        <taxon>Magnoliopsida</taxon>
        <taxon>eudicotyledons</taxon>
        <taxon>Gunneridae</taxon>
        <taxon>Pentapetalae</taxon>
        <taxon>asterids</taxon>
        <taxon>lamiids</taxon>
        <taxon>Boraginales</taxon>
        <taxon>Boraginaceae</taxon>
        <taxon>Boraginoideae</taxon>
        <taxon>Lithospermeae</taxon>
        <taxon>Lithospermum</taxon>
    </lineage>
</organism>
<evidence type="ECO:0000313" key="2">
    <source>
        <dbReference type="EMBL" id="GAA0156552.1"/>
    </source>
</evidence>